<protein>
    <submittedName>
        <fullName evidence="6">TetR family transcriptional regulator</fullName>
    </submittedName>
</protein>
<dbReference type="PANTHER" id="PTHR30055:SF238">
    <property type="entry name" value="MYCOFACTOCIN BIOSYNTHESIS TRANSCRIPTIONAL REGULATOR MFTR-RELATED"/>
    <property type="match status" value="1"/>
</dbReference>
<dbReference type="InterPro" id="IPR041347">
    <property type="entry name" value="MftR_C"/>
</dbReference>
<evidence type="ECO:0000256" key="1">
    <source>
        <dbReference type="ARBA" id="ARBA00023015"/>
    </source>
</evidence>
<evidence type="ECO:0000313" key="6">
    <source>
        <dbReference type="EMBL" id="GGF99582.1"/>
    </source>
</evidence>
<organism evidence="6 7">
    <name type="scientific">Rhodococcoides trifolii</name>
    <dbReference type="NCBI Taxonomy" id="908250"/>
    <lineage>
        <taxon>Bacteria</taxon>
        <taxon>Bacillati</taxon>
        <taxon>Actinomycetota</taxon>
        <taxon>Actinomycetes</taxon>
        <taxon>Mycobacteriales</taxon>
        <taxon>Nocardiaceae</taxon>
        <taxon>Rhodococcoides</taxon>
    </lineage>
</organism>
<dbReference type="InterPro" id="IPR009057">
    <property type="entry name" value="Homeodomain-like_sf"/>
</dbReference>
<keyword evidence="1" id="KW-0805">Transcription regulation</keyword>
<dbReference type="Pfam" id="PF00440">
    <property type="entry name" value="TetR_N"/>
    <property type="match status" value="1"/>
</dbReference>
<keyword evidence="7" id="KW-1185">Reference proteome</keyword>
<reference evidence="6" key="2">
    <citation type="submission" date="2020-09" db="EMBL/GenBank/DDBJ databases">
        <authorList>
            <person name="Sun Q."/>
            <person name="Sedlacek I."/>
        </authorList>
    </citation>
    <scope>NUCLEOTIDE SEQUENCE</scope>
    <source>
        <strain evidence="6">CCM 7905</strain>
    </source>
</reference>
<dbReference type="PROSITE" id="PS50977">
    <property type="entry name" value="HTH_TETR_2"/>
    <property type="match status" value="1"/>
</dbReference>
<feature type="domain" description="HTH tetR-type" evidence="5">
    <location>
        <begin position="25"/>
        <end position="85"/>
    </location>
</feature>
<dbReference type="GO" id="GO:0003700">
    <property type="term" value="F:DNA-binding transcription factor activity"/>
    <property type="evidence" value="ECO:0007669"/>
    <property type="project" value="TreeGrafter"/>
</dbReference>
<name>A0A917CU06_9NOCA</name>
<keyword evidence="2 4" id="KW-0238">DNA-binding</keyword>
<feature type="DNA-binding region" description="H-T-H motif" evidence="4">
    <location>
        <begin position="48"/>
        <end position="67"/>
    </location>
</feature>
<keyword evidence="3" id="KW-0804">Transcription</keyword>
<evidence type="ECO:0000259" key="5">
    <source>
        <dbReference type="PROSITE" id="PS50977"/>
    </source>
</evidence>
<dbReference type="PANTHER" id="PTHR30055">
    <property type="entry name" value="HTH-TYPE TRANSCRIPTIONAL REGULATOR RUTR"/>
    <property type="match status" value="1"/>
</dbReference>
<dbReference type="Proteomes" id="UP000654257">
    <property type="component" value="Unassembled WGS sequence"/>
</dbReference>
<reference evidence="6" key="1">
    <citation type="journal article" date="2014" name="Int. J. Syst. Evol. Microbiol.">
        <title>Complete genome sequence of Corynebacterium casei LMG S-19264T (=DSM 44701T), isolated from a smear-ripened cheese.</title>
        <authorList>
            <consortium name="US DOE Joint Genome Institute (JGI-PGF)"/>
            <person name="Walter F."/>
            <person name="Albersmeier A."/>
            <person name="Kalinowski J."/>
            <person name="Ruckert C."/>
        </authorList>
    </citation>
    <scope>NUCLEOTIDE SEQUENCE</scope>
    <source>
        <strain evidence="6">CCM 7905</strain>
    </source>
</reference>
<evidence type="ECO:0000256" key="4">
    <source>
        <dbReference type="PROSITE-ProRule" id="PRU00335"/>
    </source>
</evidence>
<evidence type="ECO:0000256" key="2">
    <source>
        <dbReference type="ARBA" id="ARBA00023125"/>
    </source>
</evidence>
<evidence type="ECO:0000256" key="3">
    <source>
        <dbReference type="ARBA" id="ARBA00023163"/>
    </source>
</evidence>
<dbReference type="InterPro" id="IPR001647">
    <property type="entry name" value="HTH_TetR"/>
</dbReference>
<comment type="caution">
    <text evidence="6">The sequence shown here is derived from an EMBL/GenBank/DDBJ whole genome shotgun (WGS) entry which is preliminary data.</text>
</comment>
<evidence type="ECO:0000313" key="7">
    <source>
        <dbReference type="Proteomes" id="UP000654257"/>
    </source>
</evidence>
<gene>
    <name evidence="6" type="ORF">GCM10007304_11820</name>
</gene>
<proteinExistence type="predicted"/>
<dbReference type="Pfam" id="PF17754">
    <property type="entry name" value="TetR_C_14"/>
    <property type="match status" value="1"/>
</dbReference>
<dbReference type="InterPro" id="IPR050109">
    <property type="entry name" value="HTH-type_TetR-like_transc_reg"/>
</dbReference>
<dbReference type="PRINTS" id="PR00455">
    <property type="entry name" value="HTHTETR"/>
</dbReference>
<dbReference type="AlphaFoldDB" id="A0A917CU06"/>
<accession>A0A917CU06</accession>
<dbReference type="GO" id="GO:0000976">
    <property type="term" value="F:transcription cis-regulatory region binding"/>
    <property type="evidence" value="ECO:0007669"/>
    <property type="project" value="TreeGrafter"/>
</dbReference>
<dbReference type="Gene3D" id="1.10.357.10">
    <property type="entry name" value="Tetracycline Repressor, domain 2"/>
    <property type="match status" value="1"/>
</dbReference>
<dbReference type="EMBL" id="BMCU01000001">
    <property type="protein sequence ID" value="GGF99582.1"/>
    <property type="molecule type" value="Genomic_DNA"/>
</dbReference>
<dbReference type="SUPFAM" id="SSF46689">
    <property type="entry name" value="Homeodomain-like"/>
    <property type="match status" value="1"/>
</dbReference>
<sequence length="207" mass="22505">MSDIKVRLTTASVITKMVSMVRWKPGAADRLRSAALELFHERGFEQTTAADIAEAAGVTERTFFRHYSDKREVLFGGQDSLRQLFVDGVAGAPAEWSAAAIVEHVVQSIESYFDADHRSSSRVRQAVIDANPGLQERELLKMASLARATAVAFGERGVPEPQATLAAESGVTVFGVAYRQWIADEEESSFAAIVGEVFGELRAVTKG</sequence>